<dbReference type="RefSeq" id="WP_056013497.1">
    <property type="nucleotide sequence ID" value="NZ_LLYZ01000005.1"/>
</dbReference>
<dbReference type="AlphaFoldDB" id="A0A0Q3KMD9"/>
<organism evidence="2 3">
    <name type="scientific">Chryseobacterium aquaticum</name>
    <dbReference type="NCBI Taxonomy" id="452084"/>
    <lineage>
        <taxon>Bacteria</taxon>
        <taxon>Pseudomonadati</taxon>
        <taxon>Bacteroidota</taxon>
        <taxon>Flavobacteriia</taxon>
        <taxon>Flavobacteriales</taxon>
        <taxon>Weeksellaceae</taxon>
        <taxon>Chryseobacterium group</taxon>
        <taxon>Chryseobacterium</taxon>
    </lineage>
</organism>
<dbReference type="Pfam" id="PF12969">
    <property type="entry name" value="DUF3857"/>
    <property type="match status" value="1"/>
</dbReference>
<proteinExistence type="predicted"/>
<dbReference type="Gene3D" id="2.60.40.3140">
    <property type="match status" value="1"/>
</dbReference>
<dbReference type="InterPro" id="IPR038765">
    <property type="entry name" value="Papain-like_cys_pep_sf"/>
</dbReference>
<comment type="caution">
    <text evidence="2">The sequence shown here is derived from an EMBL/GenBank/DDBJ whole genome shotgun (WGS) entry which is preliminary data.</text>
</comment>
<sequence length="631" mass="71749">MMKFLCIGAFSLASLYYSQSYPVSEIAENLKKNASAVIRNESTVVEINKIDEIVYKNLSVITILNKDAISYSIPKIFYEKGDVISNVKVTIFDDKGAKMKSFSKSDFSDMAANSQGTFYSDNRVMALPYTPTSFPYTVEFSYEQKDQNTVFIPDFTPFDSYNISLQKSSFKIINKSGINLRSKTYDSPFQYAAVQVQDNGNEKLYTYQNIPAIDNAELVPNPQKILPKVSFSLDQFNLVGKKGNITSWKDFGLWYHNNLLTPVSVSTPQIKSEIAALHLSGSTEEKVKKIYQYMQSKTRYIFVALGIGGWQPMMPDEVQKKGYGDCKGLSNYMKTLLDEAGIPSYYAIINSNSSPISFDVDFPKMAGNHVILVIPTEKGNIWLENTSQDIAFNHLSYSTTDRNVLAVKSTGIDIMETPSYTSQQSKEKQVLTVQINPDKTITGKGKFSYTGNQYDFNLFYVSLSQKEKNDAVKSKFSHLNFENVEMNNFTNNKDLASIDFDLNFKASNYSKAMGDSFIFRAVPIYSSGFYHADENRQLPFENRFSYEDDYEIEYQIPTNYVVEEMPQNGLITSDFGTYLISFVKKEDKIIVKRSVNIKKGIYSKEKYNEYVNFRKKIISADNSKILISKKS</sequence>
<dbReference type="Gene3D" id="3.10.620.30">
    <property type="match status" value="1"/>
</dbReference>
<evidence type="ECO:0000313" key="3">
    <source>
        <dbReference type="Proteomes" id="UP000051682"/>
    </source>
</evidence>
<protein>
    <submittedName>
        <fullName evidence="2">GTPase</fullName>
    </submittedName>
</protein>
<accession>A0A0Q3KMD9</accession>
<keyword evidence="3" id="KW-1185">Reference proteome</keyword>
<reference evidence="2 3" key="1">
    <citation type="submission" date="2015-10" db="EMBL/GenBank/DDBJ databases">
        <title>Chryseobacterium aquaticum genome.</title>
        <authorList>
            <person name="Newman J.D."/>
            <person name="Ferguson M.B."/>
            <person name="Miller J.R."/>
        </authorList>
    </citation>
    <scope>NUCLEOTIDE SEQUENCE [LARGE SCALE GENOMIC DNA]</scope>
    <source>
        <strain evidence="2 3">KCTC 12483</strain>
    </source>
</reference>
<dbReference type="InterPro" id="IPR024618">
    <property type="entry name" value="DUF3857"/>
</dbReference>
<name>A0A0Q3KMD9_9FLAO</name>
<dbReference type="OrthoDB" id="8595007at2"/>
<dbReference type="Proteomes" id="UP000051682">
    <property type="component" value="Unassembled WGS sequence"/>
</dbReference>
<evidence type="ECO:0000259" key="1">
    <source>
        <dbReference type="Pfam" id="PF12969"/>
    </source>
</evidence>
<gene>
    <name evidence="2" type="ORF">AR438_06775</name>
</gene>
<dbReference type="SUPFAM" id="SSF54001">
    <property type="entry name" value="Cysteine proteinases"/>
    <property type="match status" value="1"/>
</dbReference>
<dbReference type="STRING" id="452084.AR438_06775"/>
<feature type="domain" description="DUF3857" evidence="1">
    <location>
        <begin position="55"/>
        <end position="211"/>
    </location>
</feature>
<dbReference type="EMBL" id="LLYZ01000005">
    <property type="protein sequence ID" value="KQK25308.1"/>
    <property type="molecule type" value="Genomic_DNA"/>
</dbReference>
<evidence type="ECO:0000313" key="2">
    <source>
        <dbReference type="EMBL" id="KQK25308.1"/>
    </source>
</evidence>
<dbReference type="Gene3D" id="2.60.120.1130">
    <property type="match status" value="1"/>
</dbReference>